<protein>
    <submittedName>
        <fullName evidence="2">Uncharacterized protein</fullName>
    </submittedName>
</protein>
<accession>A0A251TZ64</accession>
<feature type="transmembrane region" description="Helical" evidence="1">
    <location>
        <begin position="7"/>
        <end position="28"/>
    </location>
</feature>
<keyword evidence="1" id="KW-0812">Transmembrane</keyword>
<dbReference type="InParanoid" id="A0A251TZ64"/>
<dbReference type="AlphaFoldDB" id="A0A251TZ64"/>
<gene>
    <name evidence="2" type="ORF">HannXRQ_Chr09g0265171</name>
</gene>
<sequence>MNGLMNSIFFLFIIGIIGTSIDIFFYQYSLLGFLMSRADNDQSHAGSQVDNDQSHAA</sequence>
<evidence type="ECO:0000313" key="3">
    <source>
        <dbReference type="Proteomes" id="UP000215914"/>
    </source>
</evidence>
<keyword evidence="3" id="KW-1185">Reference proteome</keyword>
<evidence type="ECO:0000256" key="1">
    <source>
        <dbReference type="SAM" id="Phobius"/>
    </source>
</evidence>
<name>A0A251TZ64_HELAN</name>
<dbReference type="EMBL" id="CM007898">
    <property type="protein sequence ID" value="OTG15872.1"/>
    <property type="molecule type" value="Genomic_DNA"/>
</dbReference>
<dbReference type="Proteomes" id="UP000215914">
    <property type="component" value="Chromosome 9"/>
</dbReference>
<proteinExistence type="predicted"/>
<reference evidence="3" key="1">
    <citation type="journal article" date="2017" name="Nature">
        <title>The sunflower genome provides insights into oil metabolism, flowering and Asterid evolution.</title>
        <authorList>
            <person name="Badouin H."/>
            <person name="Gouzy J."/>
            <person name="Grassa C.J."/>
            <person name="Murat F."/>
            <person name="Staton S.E."/>
            <person name="Cottret L."/>
            <person name="Lelandais-Briere C."/>
            <person name="Owens G.L."/>
            <person name="Carrere S."/>
            <person name="Mayjonade B."/>
            <person name="Legrand L."/>
            <person name="Gill N."/>
            <person name="Kane N.C."/>
            <person name="Bowers J.E."/>
            <person name="Hubner S."/>
            <person name="Bellec A."/>
            <person name="Berard A."/>
            <person name="Berges H."/>
            <person name="Blanchet N."/>
            <person name="Boniface M.C."/>
            <person name="Brunel D."/>
            <person name="Catrice O."/>
            <person name="Chaidir N."/>
            <person name="Claudel C."/>
            <person name="Donnadieu C."/>
            <person name="Faraut T."/>
            <person name="Fievet G."/>
            <person name="Helmstetter N."/>
            <person name="King M."/>
            <person name="Knapp S.J."/>
            <person name="Lai Z."/>
            <person name="Le Paslier M.C."/>
            <person name="Lippi Y."/>
            <person name="Lorenzon L."/>
            <person name="Mandel J.R."/>
            <person name="Marage G."/>
            <person name="Marchand G."/>
            <person name="Marquand E."/>
            <person name="Bret-Mestries E."/>
            <person name="Morien E."/>
            <person name="Nambeesan S."/>
            <person name="Nguyen T."/>
            <person name="Pegot-Espagnet P."/>
            <person name="Pouilly N."/>
            <person name="Raftis F."/>
            <person name="Sallet E."/>
            <person name="Schiex T."/>
            <person name="Thomas J."/>
            <person name="Vandecasteele C."/>
            <person name="Vares D."/>
            <person name="Vear F."/>
            <person name="Vautrin S."/>
            <person name="Crespi M."/>
            <person name="Mangin B."/>
            <person name="Burke J.M."/>
            <person name="Salse J."/>
            <person name="Munos S."/>
            <person name="Vincourt P."/>
            <person name="Rieseberg L.H."/>
            <person name="Langlade N.B."/>
        </authorList>
    </citation>
    <scope>NUCLEOTIDE SEQUENCE [LARGE SCALE GENOMIC DNA]</scope>
    <source>
        <strain evidence="3">cv. SF193</strain>
    </source>
</reference>
<keyword evidence="1" id="KW-1133">Transmembrane helix</keyword>
<organism evidence="2 3">
    <name type="scientific">Helianthus annuus</name>
    <name type="common">Common sunflower</name>
    <dbReference type="NCBI Taxonomy" id="4232"/>
    <lineage>
        <taxon>Eukaryota</taxon>
        <taxon>Viridiplantae</taxon>
        <taxon>Streptophyta</taxon>
        <taxon>Embryophyta</taxon>
        <taxon>Tracheophyta</taxon>
        <taxon>Spermatophyta</taxon>
        <taxon>Magnoliopsida</taxon>
        <taxon>eudicotyledons</taxon>
        <taxon>Gunneridae</taxon>
        <taxon>Pentapetalae</taxon>
        <taxon>asterids</taxon>
        <taxon>campanulids</taxon>
        <taxon>Asterales</taxon>
        <taxon>Asteraceae</taxon>
        <taxon>Asteroideae</taxon>
        <taxon>Heliantheae alliance</taxon>
        <taxon>Heliantheae</taxon>
        <taxon>Helianthus</taxon>
    </lineage>
</organism>
<evidence type="ECO:0000313" key="2">
    <source>
        <dbReference type="EMBL" id="OTG15872.1"/>
    </source>
</evidence>
<keyword evidence="1" id="KW-0472">Membrane</keyword>